<sequence length="281" mass="29620">MNHIDDTGEAMKDKLSATETVNLEKVYYEQERKKDLYLTIGFLVIAAALAGYLWMTQEEPAKRPISGSVGEVERTYHPPVAPAFSGVDQAIVIEPVADEPVTAEPEAAEPVAAESVAAESVAAEAVAAEAVAAEPVTAEPVTAEPVTAEPVTAEPVTAEPVTAEPVAAEPVAAEPVAAEPVAAEPVAAEPVAAETTGNQSDQAAWAVNLVSVTDPLSAQAFVDQLKSNGLDAETVQIMVGKQLYHRVRIANLESRKAADEVRASLGRNSAYKDAWINRYPK</sequence>
<dbReference type="Gene3D" id="3.30.70.1070">
    <property type="entry name" value="Sporulation related repeat"/>
    <property type="match status" value="1"/>
</dbReference>
<dbReference type="SUPFAM" id="SSF110997">
    <property type="entry name" value="Sporulation related repeat"/>
    <property type="match status" value="1"/>
</dbReference>
<gene>
    <name evidence="4" type="ORF">Ga0123462_0463</name>
</gene>
<dbReference type="InterPro" id="IPR007730">
    <property type="entry name" value="SPOR-like_dom"/>
</dbReference>
<keyword evidence="2" id="KW-0472">Membrane</keyword>
<feature type="domain" description="SPOR" evidence="3">
    <location>
        <begin position="199"/>
        <end position="278"/>
    </location>
</feature>
<evidence type="ECO:0000256" key="1">
    <source>
        <dbReference type="SAM" id="MobiDB-lite"/>
    </source>
</evidence>
<dbReference type="KEGG" id="mfn:Ga0123462_0463"/>
<reference evidence="4 5" key="1">
    <citation type="submission" date="2016-12" db="EMBL/GenBank/DDBJ databases">
        <title>Isolation and genomic insights into novel planktonic Zetaproteobacteria from stratified waters of the Chesapeake Bay.</title>
        <authorList>
            <person name="McAllister S.M."/>
            <person name="Kato S."/>
            <person name="Chan C.S."/>
            <person name="Chiu B.K."/>
            <person name="Field E.K."/>
        </authorList>
    </citation>
    <scope>NUCLEOTIDE SEQUENCE [LARGE SCALE GENOMIC DNA]</scope>
    <source>
        <strain evidence="4 5">CP-8</strain>
    </source>
</reference>
<dbReference type="GO" id="GO:0042834">
    <property type="term" value="F:peptidoglycan binding"/>
    <property type="evidence" value="ECO:0007669"/>
    <property type="project" value="InterPro"/>
</dbReference>
<proteinExistence type="predicted"/>
<dbReference type="InterPro" id="IPR036680">
    <property type="entry name" value="SPOR-like_sf"/>
</dbReference>
<feature type="transmembrane region" description="Helical" evidence="2">
    <location>
        <begin position="36"/>
        <end position="55"/>
    </location>
</feature>
<evidence type="ECO:0000313" key="5">
    <source>
        <dbReference type="Proteomes" id="UP000231637"/>
    </source>
</evidence>
<protein>
    <submittedName>
        <fullName evidence="4">Sporulation related domain-containing protein</fullName>
    </submittedName>
</protein>
<evidence type="ECO:0000259" key="3">
    <source>
        <dbReference type="PROSITE" id="PS51724"/>
    </source>
</evidence>
<keyword evidence="2" id="KW-0812">Transmembrane</keyword>
<dbReference type="PROSITE" id="PS51724">
    <property type="entry name" value="SPOR"/>
    <property type="match status" value="1"/>
</dbReference>
<keyword evidence="2" id="KW-1133">Transmembrane helix</keyword>
<dbReference type="Pfam" id="PF05036">
    <property type="entry name" value="SPOR"/>
    <property type="match status" value="1"/>
</dbReference>
<accession>A0A2K8L1Z9</accession>
<evidence type="ECO:0000313" key="4">
    <source>
        <dbReference type="EMBL" id="ATX81338.1"/>
    </source>
</evidence>
<keyword evidence="5" id="KW-1185">Reference proteome</keyword>
<dbReference type="EMBL" id="CP018800">
    <property type="protein sequence ID" value="ATX81338.1"/>
    <property type="molecule type" value="Genomic_DNA"/>
</dbReference>
<dbReference type="AlphaFoldDB" id="A0A2K8L1Z9"/>
<feature type="region of interest" description="Disordered" evidence="1">
    <location>
        <begin position="138"/>
        <end position="161"/>
    </location>
</feature>
<dbReference type="Proteomes" id="UP000231637">
    <property type="component" value="Chromosome"/>
</dbReference>
<organism evidence="4 5">
    <name type="scientific">Mariprofundus ferrinatatus</name>
    <dbReference type="NCBI Taxonomy" id="1921087"/>
    <lineage>
        <taxon>Bacteria</taxon>
        <taxon>Pseudomonadati</taxon>
        <taxon>Pseudomonadota</taxon>
        <taxon>Candidatius Mariprofundia</taxon>
        <taxon>Mariprofundales</taxon>
        <taxon>Mariprofundaceae</taxon>
        <taxon>Mariprofundus</taxon>
    </lineage>
</organism>
<evidence type="ECO:0000256" key="2">
    <source>
        <dbReference type="SAM" id="Phobius"/>
    </source>
</evidence>
<name>A0A2K8L1Z9_9PROT</name>